<dbReference type="Gene3D" id="2.120.10.80">
    <property type="entry name" value="Kelch-type beta propeller"/>
    <property type="match status" value="1"/>
</dbReference>
<evidence type="ECO:0000313" key="15">
    <source>
        <dbReference type="EMBL" id="CAG5078216.1"/>
    </source>
</evidence>
<dbReference type="SUPFAM" id="SSF64356">
    <property type="entry name" value="SNARE-like"/>
    <property type="match status" value="1"/>
</dbReference>
<evidence type="ECO:0000256" key="2">
    <source>
        <dbReference type="ARBA" id="ARBA00004347"/>
    </source>
</evidence>
<dbReference type="Gene3D" id="3.30.450.60">
    <property type="match status" value="1"/>
</dbReference>
<comment type="subcellular location">
    <subcellularLocation>
        <location evidence="2">Cytoplasmic vesicle</location>
        <location evidence="2">COPI-coated vesicle membrane</location>
        <topology evidence="2">Peripheral membrane protein</topology>
        <orientation evidence="2">Cytoplasmic side</orientation>
    </subcellularLocation>
    <subcellularLocation>
        <location evidence="1">Golgi apparatus membrane</location>
        <topology evidence="1">Peripheral membrane protein</topology>
        <orientation evidence="1">Cytoplasmic side</orientation>
    </subcellularLocation>
</comment>
<name>A0ABN7RIA7_OIKDI</name>
<accession>A0ABN7RIA7</accession>
<evidence type="ECO:0000256" key="8">
    <source>
        <dbReference type="ARBA" id="ARBA00022927"/>
    </source>
</evidence>
<evidence type="ECO:0000256" key="1">
    <source>
        <dbReference type="ARBA" id="ARBA00004255"/>
    </source>
</evidence>
<evidence type="ECO:0000256" key="10">
    <source>
        <dbReference type="ARBA" id="ARBA00023136"/>
    </source>
</evidence>
<gene>
    <name evidence="15" type="ORF">OKIOD_LOCUS490</name>
</gene>
<dbReference type="InterPro" id="IPR011012">
    <property type="entry name" value="Longin-like_dom_sf"/>
</dbReference>
<evidence type="ECO:0000256" key="11">
    <source>
        <dbReference type="ARBA" id="ARBA00023329"/>
    </source>
</evidence>
<dbReference type="Pfam" id="PF01217">
    <property type="entry name" value="Clat_adaptor_s"/>
    <property type="match status" value="1"/>
</dbReference>
<comment type="subunit">
    <text evidence="4">Oligomeric complex that consists of at least the alpha, beta, beta', gamma, delta, epsilon and zeta subunits.</text>
</comment>
<evidence type="ECO:0000256" key="7">
    <source>
        <dbReference type="ARBA" id="ARBA00022892"/>
    </source>
</evidence>
<keyword evidence="13" id="KW-1133">Transmembrane helix</keyword>
<keyword evidence="10 13" id="KW-0472">Membrane</keyword>
<feature type="transmembrane region" description="Helical" evidence="13">
    <location>
        <begin position="64"/>
        <end position="82"/>
    </location>
</feature>
<keyword evidence="8" id="KW-0653">Protein transport</keyword>
<dbReference type="InterPro" id="IPR039652">
    <property type="entry name" value="Coatomer_zeta"/>
</dbReference>
<comment type="similarity">
    <text evidence="3">Belongs to the adaptor complexes small subunit family.</text>
</comment>
<protein>
    <submittedName>
        <fullName evidence="15">Oidioi.mRNA.OKI2018_I69.PAR.g8932.t1.cds</fullName>
    </submittedName>
</protein>
<dbReference type="SUPFAM" id="SSF117281">
    <property type="entry name" value="Kelch motif"/>
    <property type="match status" value="1"/>
</dbReference>
<sequence length="565" mass="64064">MREQKGEKAKCLNCQVNGTLRITDDDKVILVPNYWREKLKRVVRQGSCQPARHGFGTVKQLKGVLFFGSTFWIAVVIIANFVNYELSKEKPSYLTTVCQSGFKTCAFAKSGVVKEKVHFFGGVKESIGKRNEIDVMHQKIGRLDGCRMNRLEIKLVGRYSDQSSVVTFPLGKNSKALICFPTLQPIGYTSTDCEVFDGSTVSRERGTNFKHTSTCMGLYKNQPTVVGCWVSPSDEKHYPHRLDPDCISGKVETLTANGWKTMTDHPEKEQNQACVSTESGLITIGGTKNYDGKAIPILTVFILREEIWQTIGKLNEPSIKNAAMMVGNDIFVTSGKYYYNELYHYYRTTERLEWNGKNLTSTLKQRGKLCFRDFLSRNRSKRMTINNTSDYCIEPSLYTIKSIFILDNDGERIVSQYYDKELFPTVKEQKEFEKTIFKKTAKSDAEIVLLDGLTIVYKSNVDLLFYVIGSSSENELLLNSVLNCLYDSISILLRKNVEKRQMLKQLDGVLLAVDEICDGGIVMEMEPQAVIDKVAVGREDLPLTEQTVAQVFQSAKEQIKWSLLK</sequence>
<proteinExistence type="inferred from homology"/>
<dbReference type="PANTHER" id="PTHR11043">
    <property type="entry name" value="ZETA-COAT PROTEIN"/>
    <property type="match status" value="1"/>
</dbReference>
<dbReference type="Proteomes" id="UP001158576">
    <property type="component" value="Chromosome PAR"/>
</dbReference>
<evidence type="ECO:0000259" key="14">
    <source>
        <dbReference type="Pfam" id="PF01217"/>
    </source>
</evidence>
<comment type="function">
    <text evidence="12">The coatomer is a cytosolic protein complex that binds to dilysine motifs and reversibly associates with Golgi non-clathrin-coated vesicles, which further mediate biosynthetic protein transport from the ER, via the Golgi up to the trans Golgi network. Coatomer complex is required for budding from Golgi membranes, and is essential for the retrograde Golgi-to-ER transport of dilysine-tagged proteins. The zeta subunit may be involved in regulating the coat assembly and, hence, the rate of biosynthetic protein transport due to its association-dissociation properties with the coatomer complex.</text>
</comment>
<dbReference type="CDD" id="cd14829">
    <property type="entry name" value="Zeta-COP"/>
    <property type="match status" value="1"/>
</dbReference>
<evidence type="ECO:0000256" key="6">
    <source>
        <dbReference type="ARBA" id="ARBA00022490"/>
    </source>
</evidence>
<dbReference type="EMBL" id="OU015568">
    <property type="protein sequence ID" value="CAG5078216.1"/>
    <property type="molecule type" value="Genomic_DNA"/>
</dbReference>
<dbReference type="PANTHER" id="PTHR11043:SF0">
    <property type="entry name" value="COATOMER SUBUNIT ZETA"/>
    <property type="match status" value="1"/>
</dbReference>
<evidence type="ECO:0000256" key="12">
    <source>
        <dbReference type="ARBA" id="ARBA00045555"/>
    </source>
</evidence>
<keyword evidence="16" id="KW-1185">Reference proteome</keyword>
<evidence type="ECO:0000256" key="3">
    <source>
        <dbReference type="ARBA" id="ARBA00006972"/>
    </source>
</evidence>
<evidence type="ECO:0000256" key="13">
    <source>
        <dbReference type="SAM" id="Phobius"/>
    </source>
</evidence>
<keyword evidence="9" id="KW-0333">Golgi apparatus</keyword>
<organism evidence="15 16">
    <name type="scientific">Oikopleura dioica</name>
    <name type="common">Tunicate</name>
    <dbReference type="NCBI Taxonomy" id="34765"/>
    <lineage>
        <taxon>Eukaryota</taxon>
        <taxon>Metazoa</taxon>
        <taxon>Chordata</taxon>
        <taxon>Tunicata</taxon>
        <taxon>Appendicularia</taxon>
        <taxon>Copelata</taxon>
        <taxon>Oikopleuridae</taxon>
        <taxon>Oikopleura</taxon>
    </lineage>
</organism>
<evidence type="ECO:0000256" key="4">
    <source>
        <dbReference type="ARBA" id="ARBA00011775"/>
    </source>
</evidence>
<keyword evidence="6" id="KW-0963">Cytoplasm</keyword>
<evidence type="ECO:0000313" key="16">
    <source>
        <dbReference type="Proteomes" id="UP001158576"/>
    </source>
</evidence>
<dbReference type="InterPro" id="IPR015915">
    <property type="entry name" value="Kelch-typ_b-propeller"/>
</dbReference>
<evidence type="ECO:0000256" key="5">
    <source>
        <dbReference type="ARBA" id="ARBA00022448"/>
    </source>
</evidence>
<keyword evidence="5" id="KW-0813">Transport</keyword>
<keyword evidence="11" id="KW-0968">Cytoplasmic vesicle</keyword>
<dbReference type="InterPro" id="IPR022775">
    <property type="entry name" value="AP_mu_sigma_su"/>
</dbReference>
<keyword evidence="13" id="KW-0812">Transmembrane</keyword>
<feature type="domain" description="AP complex mu/sigma subunit" evidence="14">
    <location>
        <begin position="399"/>
        <end position="536"/>
    </location>
</feature>
<keyword evidence="7" id="KW-0931">ER-Golgi transport</keyword>
<evidence type="ECO:0000256" key="9">
    <source>
        <dbReference type="ARBA" id="ARBA00023034"/>
    </source>
</evidence>
<reference evidence="15 16" key="1">
    <citation type="submission" date="2021-04" db="EMBL/GenBank/DDBJ databases">
        <authorList>
            <person name="Bliznina A."/>
        </authorList>
    </citation>
    <scope>NUCLEOTIDE SEQUENCE [LARGE SCALE GENOMIC DNA]</scope>
</reference>